<dbReference type="PANTHER" id="PTHR14224:SF1">
    <property type="entry name" value="PRAME LIKE, X-LINKED 1"/>
    <property type="match status" value="1"/>
</dbReference>
<reference evidence="3" key="2">
    <citation type="submission" date="2025-09" db="UniProtKB">
        <authorList>
            <consortium name="Ensembl"/>
        </authorList>
    </citation>
    <scope>IDENTIFICATION</scope>
</reference>
<reference evidence="3" key="1">
    <citation type="submission" date="2025-08" db="UniProtKB">
        <authorList>
            <consortium name="Ensembl"/>
        </authorList>
    </citation>
    <scope>IDENTIFICATION</scope>
</reference>
<dbReference type="Proteomes" id="UP000694385">
    <property type="component" value="Unassembled WGS sequence"/>
</dbReference>
<dbReference type="AlphaFoldDB" id="A0A8C5K0I2"/>
<keyword evidence="2" id="KW-0677">Repeat</keyword>
<keyword evidence="1" id="KW-0433">Leucine-rich repeat</keyword>
<gene>
    <name evidence="3" type="primary">LOC101605130</name>
</gene>
<dbReference type="Gene3D" id="3.80.10.10">
    <property type="entry name" value="Ribonuclease Inhibitor"/>
    <property type="match status" value="1"/>
</dbReference>
<dbReference type="Ensembl" id="ENSJJAT00000003447.1">
    <property type="protein sequence ID" value="ENSJJAP00000001927.1"/>
    <property type="gene ID" value="ENSJJAG00000002950.1"/>
</dbReference>
<dbReference type="InterPro" id="IPR050694">
    <property type="entry name" value="LRRC14/PRAME"/>
</dbReference>
<sequence length="441" mass="49620">MKMEGKDIATLLELAIQSLLHNESAVINALGEIPKELFVPLFNAAFKGGHKKTMADMVKVWPFFCLHIGKLSVQEPHCELLKAMVDGLQVFPSQNSASRKSELRILDLRQDIDCRTTCVEMITKSPMCLHACTYSEQCILKVEAAQCSVTTSEFESLSSKQAIELLVDLSLDGTLRAREFISLIISKVEQSLGSLHLCCRDLHVDAMSDSKGILSFLDLKCIHHLAVGQASLSEVTTLLSKVVQLNSLSVSKITFSSLNEKIFTTFLTHLGQMDHLKKLTLTAFCLTNHLERLLRVLPPDLDYLHLSLCELSHRDFIFLAQCPQASHLKVLNLSNNPMYWEDFELFQALLENLSGTLQHLEINHCLLTDATFSVLLPALSRCAQLRVLSFASNPITMTMLMRIMQHLTPLKELKQVTYPIPVHCFDLWYFQGHVDLQKLGD</sequence>
<organism evidence="3 4">
    <name type="scientific">Jaculus jaculus</name>
    <name type="common">Lesser Egyptian jerboa</name>
    <dbReference type="NCBI Taxonomy" id="51337"/>
    <lineage>
        <taxon>Eukaryota</taxon>
        <taxon>Metazoa</taxon>
        <taxon>Chordata</taxon>
        <taxon>Craniata</taxon>
        <taxon>Vertebrata</taxon>
        <taxon>Euteleostomi</taxon>
        <taxon>Mammalia</taxon>
        <taxon>Eutheria</taxon>
        <taxon>Euarchontoglires</taxon>
        <taxon>Glires</taxon>
        <taxon>Rodentia</taxon>
        <taxon>Myomorpha</taxon>
        <taxon>Dipodoidea</taxon>
        <taxon>Dipodidae</taxon>
        <taxon>Dipodinae</taxon>
        <taxon>Jaculus</taxon>
    </lineage>
</organism>
<dbReference type="PANTHER" id="PTHR14224">
    <property type="entry name" value="SIMILAR TO PREFERENTIALLY EXPRESSED ANTIGEN IN MELANOMA-LIKE 3"/>
    <property type="match status" value="1"/>
</dbReference>
<dbReference type="SUPFAM" id="SSF52047">
    <property type="entry name" value="RNI-like"/>
    <property type="match status" value="1"/>
</dbReference>
<dbReference type="OMA" id="IDKMSAH"/>
<dbReference type="GO" id="GO:0005737">
    <property type="term" value="C:cytoplasm"/>
    <property type="evidence" value="ECO:0007669"/>
    <property type="project" value="TreeGrafter"/>
</dbReference>
<proteinExistence type="predicted"/>
<dbReference type="GeneTree" id="ENSGT01030000234531"/>
<name>A0A8C5K0I2_JACJA</name>
<protein>
    <submittedName>
        <fullName evidence="3">Melanoma antigen preferentially expressed in tumors-like</fullName>
    </submittedName>
</protein>
<evidence type="ECO:0000256" key="2">
    <source>
        <dbReference type="ARBA" id="ARBA00022737"/>
    </source>
</evidence>
<evidence type="ECO:0000256" key="1">
    <source>
        <dbReference type="ARBA" id="ARBA00022614"/>
    </source>
</evidence>
<evidence type="ECO:0000313" key="4">
    <source>
        <dbReference type="Proteomes" id="UP000694385"/>
    </source>
</evidence>
<evidence type="ECO:0000313" key="3">
    <source>
        <dbReference type="Ensembl" id="ENSJJAP00000001927.1"/>
    </source>
</evidence>
<accession>A0A8C5K0I2</accession>
<dbReference type="InterPro" id="IPR032675">
    <property type="entry name" value="LRR_dom_sf"/>
</dbReference>
<keyword evidence="4" id="KW-1185">Reference proteome</keyword>